<keyword evidence="5" id="KW-0472">Membrane</keyword>
<keyword evidence="3" id="KW-0378">Hydrolase</keyword>
<dbReference type="PANTHER" id="PTHR11603:SF147">
    <property type="entry name" value="MEMBRANE PROTEIN"/>
    <property type="match status" value="1"/>
</dbReference>
<dbReference type="RefSeq" id="WP_206965871.1">
    <property type="nucleotide sequence ID" value="NZ_JAFLVX010000016.1"/>
</dbReference>
<evidence type="ECO:0000256" key="2">
    <source>
        <dbReference type="ARBA" id="ARBA00022722"/>
    </source>
</evidence>
<evidence type="ECO:0000256" key="5">
    <source>
        <dbReference type="SAM" id="Phobius"/>
    </source>
</evidence>
<dbReference type="Pfam" id="PF01938">
    <property type="entry name" value="TRAM"/>
    <property type="match status" value="1"/>
</dbReference>
<evidence type="ECO:0000256" key="1">
    <source>
        <dbReference type="ARBA" id="ARBA00001946"/>
    </source>
</evidence>
<reference evidence="7 8" key="1">
    <citation type="submission" date="2021-03" db="EMBL/GenBank/DDBJ databases">
        <title>Enterococcal diversity collection.</title>
        <authorList>
            <person name="Gilmore M.S."/>
            <person name="Schwartzman J."/>
            <person name="Van Tyne D."/>
            <person name="Martin M."/>
            <person name="Earl A.M."/>
            <person name="Manson A.L."/>
            <person name="Straub T."/>
            <person name="Salamzade R."/>
            <person name="Saavedra J."/>
            <person name="Lebreton F."/>
            <person name="Prichula J."/>
            <person name="Schaufler K."/>
            <person name="Gaca A."/>
            <person name="Sgardioli B."/>
            <person name="Wagenaar J."/>
            <person name="Strong T."/>
        </authorList>
    </citation>
    <scope>NUCLEOTIDE SEQUENCE [LARGE SCALE GENOMIC DNA]</scope>
    <source>
        <strain evidence="7 8">DIV0080</strain>
    </source>
</reference>
<dbReference type="SUPFAM" id="SSF88723">
    <property type="entry name" value="PIN domain-like"/>
    <property type="match status" value="1"/>
</dbReference>
<keyword evidence="4" id="KW-0460">Magnesium</keyword>
<evidence type="ECO:0000313" key="8">
    <source>
        <dbReference type="Proteomes" id="UP000664857"/>
    </source>
</evidence>
<keyword evidence="5" id="KW-1133">Transmembrane helix</keyword>
<dbReference type="PROSITE" id="PS50926">
    <property type="entry name" value="TRAM"/>
    <property type="match status" value="1"/>
</dbReference>
<feature type="transmembrane region" description="Helical" evidence="5">
    <location>
        <begin position="82"/>
        <end position="102"/>
    </location>
</feature>
<dbReference type="SMART" id="SM00670">
    <property type="entry name" value="PINc"/>
    <property type="match status" value="1"/>
</dbReference>
<comment type="cofactor">
    <cofactor evidence="1">
        <name>Mg(2+)</name>
        <dbReference type="ChEBI" id="CHEBI:18420"/>
    </cofactor>
</comment>
<sequence>MQKKIFNGVMALVGFSIGVTLIPTVWKVFNLSSNQWLNNDVTNGLIGAIIFIIISMFTFRYVRSAIKQVEKFIGEQSLQDIVFGSIGVIVGLLLGALVSIPLYSLKVALLNILLPALIMLLLGYFGFKVGTTKTEEWKKLFAPKPKKGTEEIIDKKQAVNYHQYKILDTSVIIDGRIYDVAKTGFIEGTLLIPNFVLYELQYIADSGDSLKRVRGRRGLDILNALQKEENISVEMYEGDFEDIQEVDSKLIKLAKLLDGIVVTNDYNLNKVSEFQNVPVFNINALANAIKPVVIPGETMDVLVMKDGTERQQGVAYLDDGTMVVVEDGKHFMNKRINVVVTSALQTAAGRMIFAKPSHSQTTINN</sequence>
<dbReference type="PANTHER" id="PTHR11603">
    <property type="entry name" value="AAA FAMILY ATPASE"/>
    <property type="match status" value="1"/>
</dbReference>
<keyword evidence="5" id="KW-0812">Transmembrane</keyword>
<evidence type="ECO:0000259" key="6">
    <source>
        <dbReference type="PROSITE" id="PS50926"/>
    </source>
</evidence>
<dbReference type="InterPro" id="IPR052041">
    <property type="entry name" value="Nucleic_acid_metab_PIN/TRAM"/>
</dbReference>
<protein>
    <submittedName>
        <fullName evidence="7">PIN/TRAM domain-containing protein</fullName>
    </submittedName>
</protein>
<organism evidence="7 8">
    <name type="scientific">Candidatus Vagococcus giribetii</name>
    <dbReference type="NCBI Taxonomy" id="2230876"/>
    <lineage>
        <taxon>Bacteria</taxon>
        <taxon>Bacillati</taxon>
        <taxon>Bacillota</taxon>
        <taxon>Bacilli</taxon>
        <taxon>Lactobacillales</taxon>
        <taxon>Enterococcaceae</taxon>
        <taxon>Vagococcus</taxon>
    </lineage>
</organism>
<feature type="transmembrane region" description="Helical" evidence="5">
    <location>
        <begin position="9"/>
        <end position="29"/>
    </location>
</feature>
<dbReference type="InterPro" id="IPR029060">
    <property type="entry name" value="PIN-like_dom_sf"/>
</dbReference>
<evidence type="ECO:0000256" key="3">
    <source>
        <dbReference type="ARBA" id="ARBA00022801"/>
    </source>
</evidence>
<comment type="caution">
    <text evidence="7">The sequence shown here is derived from an EMBL/GenBank/DDBJ whole genome shotgun (WGS) entry which is preliminary data.</text>
</comment>
<feature type="transmembrane region" description="Helical" evidence="5">
    <location>
        <begin position="41"/>
        <end position="62"/>
    </location>
</feature>
<feature type="domain" description="TRAM" evidence="6">
    <location>
        <begin position="292"/>
        <end position="353"/>
    </location>
</feature>
<proteinExistence type="predicted"/>
<dbReference type="CDD" id="cd09877">
    <property type="entry name" value="PIN_YacL-like"/>
    <property type="match status" value="1"/>
</dbReference>
<name>A0ABS3HSG4_9ENTE</name>
<dbReference type="Pfam" id="PF01850">
    <property type="entry name" value="PIN"/>
    <property type="match status" value="1"/>
</dbReference>
<keyword evidence="2" id="KW-0540">Nuclease</keyword>
<accession>A0ABS3HSG4</accession>
<feature type="transmembrane region" description="Helical" evidence="5">
    <location>
        <begin position="108"/>
        <end position="127"/>
    </location>
</feature>
<dbReference type="EMBL" id="JAFLVX010000016">
    <property type="protein sequence ID" value="MBO0476659.1"/>
    <property type="molecule type" value="Genomic_DNA"/>
</dbReference>
<dbReference type="Gene3D" id="3.40.50.1010">
    <property type="entry name" value="5'-nuclease"/>
    <property type="match status" value="1"/>
</dbReference>
<dbReference type="Proteomes" id="UP000664857">
    <property type="component" value="Unassembled WGS sequence"/>
</dbReference>
<dbReference type="InterPro" id="IPR002792">
    <property type="entry name" value="TRAM_dom"/>
</dbReference>
<dbReference type="InterPro" id="IPR002716">
    <property type="entry name" value="PIN_dom"/>
</dbReference>
<keyword evidence="8" id="KW-1185">Reference proteome</keyword>
<evidence type="ECO:0000256" key="4">
    <source>
        <dbReference type="ARBA" id="ARBA00022842"/>
    </source>
</evidence>
<evidence type="ECO:0000313" key="7">
    <source>
        <dbReference type="EMBL" id="MBO0476659.1"/>
    </source>
</evidence>
<gene>
    <name evidence="7" type="ORF">DOK76_06220</name>
</gene>